<name>G0EJY2_BRAIP</name>
<evidence type="ECO:0000313" key="7">
    <source>
        <dbReference type="EMBL" id="AEM21251.1"/>
    </source>
</evidence>
<sequence length="612" mass="68813">MKKKKQENEPSSIEKEEKKSSYANREDAFRAYFEIVTKIVYTLNLISDRNDMTRRLSSNIDRALGYDDEMMSNNEKIANNSNEVEILINSLKTDVRKISTFKKYNFNIERFISDKNLDLDERFILYSVLVYTIYGDSMSAISVRRILELITLNNDIYINKYHYFDNNSKLISSGIFNLSHEPYPSSGILEITNTLITFISSKVIFAFLEKDNYNVIESIISSGEAIKKISLENKIGGKRKSSESDILTPKEIVAQLDKTVIGQDEAKKALAVHAYLHCLRINGNKDIPFRSNILMIGPTGVGKTYLVKTLADILGLPFARADVTTLTETGYVGDDVEVVLYNLYRKANGDLEKAQHGIVFLDEVDKIAKADAHQSTTGNPSDKAVQEALLSMMNGEDIRVPEFGDRRMMHSSDGILMNTKNILFIFGGAFVGLDDIIKMRLKGESSLGFGSNAVINKLQKNRILSQVDVKDIEKYGMIPEFIGRIPIIVTLNDLTKENLKDILTKTSESPIIKYTEFFKSIGKKLVVTAEAINFIVDKASSMNMGARSLKSIVETAMVNILFNLDGVKGNTLTLTKYDIENAFSEKEFVNSGNEDKKTDNSNKNFSKESFMA</sequence>
<organism evidence="7 8">
    <name type="scientific">Brachyspira intermedia (strain ATCC 51140 / PWS/A)</name>
    <name type="common">Serpulina intermedia</name>
    <dbReference type="NCBI Taxonomy" id="1045858"/>
    <lineage>
        <taxon>Bacteria</taxon>
        <taxon>Pseudomonadati</taxon>
        <taxon>Spirochaetota</taxon>
        <taxon>Spirochaetia</taxon>
        <taxon>Brachyspirales</taxon>
        <taxon>Brachyspiraceae</taxon>
        <taxon>Brachyspira</taxon>
    </lineage>
</organism>
<dbReference type="InterPro" id="IPR003959">
    <property type="entry name" value="ATPase_AAA_core"/>
</dbReference>
<feature type="region of interest" description="Disordered" evidence="4">
    <location>
        <begin position="1"/>
        <end position="20"/>
    </location>
</feature>
<evidence type="ECO:0000256" key="1">
    <source>
        <dbReference type="ARBA" id="ARBA00022741"/>
    </source>
</evidence>
<dbReference type="PANTHER" id="PTHR48102">
    <property type="entry name" value="ATP-DEPENDENT CLP PROTEASE ATP-BINDING SUBUNIT CLPX-LIKE, MITOCHONDRIAL-RELATED"/>
    <property type="match status" value="1"/>
</dbReference>
<feature type="domain" description="AAA+ ATPase" evidence="5">
    <location>
        <begin position="289"/>
        <end position="423"/>
    </location>
</feature>
<keyword evidence="1" id="KW-0547">Nucleotide-binding</keyword>
<evidence type="ECO:0000259" key="5">
    <source>
        <dbReference type="SMART" id="SM00382"/>
    </source>
</evidence>
<dbReference type="Gene3D" id="1.10.8.60">
    <property type="match status" value="1"/>
</dbReference>
<dbReference type="eggNOG" id="COG1219">
    <property type="taxonomic scope" value="Bacteria"/>
</dbReference>
<dbReference type="NCBIfam" id="NF003745">
    <property type="entry name" value="PRK05342.1"/>
    <property type="match status" value="1"/>
</dbReference>
<dbReference type="KEGG" id="bip:Bint_0622"/>
<keyword evidence="7" id="KW-0378">Hydrolase</keyword>
<dbReference type="InterPro" id="IPR003593">
    <property type="entry name" value="AAA+_ATPase"/>
</dbReference>
<dbReference type="GO" id="GO:0016887">
    <property type="term" value="F:ATP hydrolysis activity"/>
    <property type="evidence" value="ECO:0007669"/>
    <property type="project" value="InterPro"/>
</dbReference>
<keyword evidence="2 7" id="KW-0067">ATP-binding</keyword>
<keyword evidence="8" id="KW-1185">Reference proteome</keyword>
<dbReference type="SMART" id="SM01086">
    <property type="entry name" value="ClpB_D2-small"/>
    <property type="match status" value="1"/>
</dbReference>
<evidence type="ECO:0000256" key="2">
    <source>
        <dbReference type="ARBA" id="ARBA00022840"/>
    </source>
</evidence>
<dbReference type="GO" id="GO:0008233">
    <property type="term" value="F:peptidase activity"/>
    <property type="evidence" value="ECO:0007669"/>
    <property type="project" value="UniProtKB-KW"/>
</dbReference>
<dbReference type="GO" id="GO:0051603">
    <property type="term" value="P:proteolysis involved in protein catabolic process"/>
    <property type="evidence" value="ECO:0007669"/>
    <property type="project" value="TreeGrafter"/>
</dbReference>
<dbReference type="EMBL" id="CP002874">
    <property type="protein sequence ID" value="AEM21251.1"/>
    <property type="molecule type" value="Genomic_DNA"/>
</dbReference>
<dbReference type="AlphaFoldDB" id="G0EJY2"/>
<dbReference type="SMART" id="SM00382">
    <property type="entry name" value="AAA"/>
    <property type="match status" value="1"/>
</dbReference>
<dbReference type="PATRIC" id="fig|1045858.4.peg.622"/>
<dbReference type="Proteomes" id="UP000008522">
    <property type="component" value="Chromosome"/>
</dbReference>
<evidence type="ECO:0000259" key="6">
    <source>
        <dbReference type="SMART" id="SM01086"/>
    </source>
</evidence>
<feature type="domain" description="Clp ATPase C-terminal" evidence="6">
    <location>
        <begin position="494"/>
        <end position="583"/>
    </location>
</feature>
<evidence type="ECO:0000256" key="4">
    <source>
        <dbReference type="SAM" id="MobiDB-lite"/>
    </source>
</evidence>
<reference evidence="7 8" key="1">
    <citation type="journal article" date="2011" name="BMC Genomics">
        <title>Complete genome sequence of Brachyspira intermedia reveals unique genomic features in Brachyspira species and phage-mediated horizontal gene transfer.</title>
        <authorList>
            <person name="Hafstrom T."/>
            <person name="Jansson D.S."/>
            <person name="Segerman B."/>
        </authorList>
    </citation>
    <scope>NUCLEOTIDE SEQUENCE [LARGE SCALE GENOMIC DNA]</scope>
    <source>
        <strain evidence="8">ATCC 51140 / PWS/A</strain>
    </source>
</reference>
<keyword evidence="3" id="KW-0143">Chaperone</keyword>
<dbReference type="Pfam" id="PF07724">
    <property type="entry name" value="AAA_2"/>
    <property type="match status" value="1"/>
</dbReference>
<dbReference type="SUPFAM" id="SSF52540">
    <property type="entry name" value="P-loop containing nucleoside triphosphate hydrolases"/>
    <property type="match status" value="1"/>
</dbReference>
<dbReference type="GO" id="GO:0005524">
    <property type="term" value="F:ATP binding"/>
    <property type="evidence" value="ECO:0007669"/>
    <property type="project" value="UniProtKB-KW"/>
</dbReference>
<dbReference type="RefSeq" id="WP_014487097.1">
    <property type="nucleotide sequence ID" value="NC_017243.1"/>
</dbReference>
<protein>
    <submittedName>
        <fullName evidence="7">Membrane-associated ATP-dependent Clp protease ATP-binding subunit</fullName>
    </submittedName>
</protein>
<proteinExistence type="predicted"/>
<dbReference type="Gene3D" id="3.40.50.300">
    <property type="entry name" value="P-loop containing nucleotide triphosphate hydrolases"/>
    <property type="match status" value="1"/>
</dbReference>
<dbReference type="GeneID" id="44969177"/>
<accession>G0EJY2</accession>
<dbReference type="InterPro" id="IPR027417">
    <property type="entry name" value="P-loop_NTPase"/>
</dbReference>
<dbReference type="HOGENOM" id="CLU_030783_0_0_12"/>
<evidence type="ECO:0000256" key="3">
    <source>
        <dbReference type="ARBA" id="ARBA00023186"/>
    </source>
</evidence>
<feature type="compositionally biased region" description="Basic and acidic residues" evidence="4">
    <location>
        <begin position="590"/>
        <end position="600"/>
    </location>
</feature>
<dbReference type="OrthoDB" id="9804062at2"/>
<dbReference type="PANTHER" id="PTHR48102:SF7">
    <property type="entry name" value="ATP-DEPENDENT CLP PROTEASE ATP-BINDING SUBUNIT CLPX-LIKE, MITOCHONDRIAL"/>
    <property type="match status" value="1"/>
</dbReference>
<dbReference type="InterPro" id="IPR019489">
    <property type="entry name" value="Clp_ATPase_C"/>
</dbReference>
<gene>
    <name evidence="7" type="ordered locus">Bint_0622</name>
</gene>
<keyword evidence="7" id="KW-0645">Protease</keyword>
<evidence type="ECO:0000313" key="8">
    <source>
        <dbReference type="Proteomes" id="UP000008522"/>
    </source>
</evidence>
<dbReference type="InterPro" id="IPR050052">
    <property type="entry name" value="ATP-dep_Clp_protease_ClpX"/>
</dbReference>
<dbReference type="Pfam" id="PF10431">
    <property type="entry name" value="ClpB_D2-small"/>
    <property type="match status" value="1"/>
</dbReference>
<feature type="region of interest" description="Disordered" evidence="4">
    <location>
        <begin position="590"/>
        <end position="612"/>
    </location>
</feature>